<dbReference type="AlphaFoldDB" id="D5RBL5"/>
<name>D5RBL5_FUSN2</name>
<feature type="domain" description="Adenylyltransferase SoFic-like C-terminal" evidence="1">
    <location>
        <begin position="29"/>
        <end position="92"/>
    </location>
</feature>
<evidence type="ECO:0000313" key="3">
    <source>
        <dbReference type="Proteomes" id="UP000003643"/>
    </source>
</evidence>
<organism evidence="2 3">
    <name type="scientific">Fusobacterium nucleatum subsp. nucleatum (strain ATCC 23726 / VPI 4351)</name>
    <dbReference type="NCBI Taxonomy" id="525283"/>
    <lineage>
        <taxon>Bacteria</taxon>
        <taxon>Fusobacteriati</taxon>
        <taxon>Fusobacteriota</taxon>
        <taxon>Fusobacteriia</taxon>
        <taxon>Fusobacteriales</taxon>
        <taxon>Fusobacteriaceae</taxon>
        <taxon>Fusobacterium</taxon>
    </lineage>
</organism>
<proteinExistence type="predicted"/>
<dbReference type="SUPFAM" id="SSF46785">
    <property type="entry name" value="Winged helix' DNA-binding domain"/>
    <property type="match status" value="1"/>
</dbReference>
<dbReference type="RefSeq" id="WP_005902451.1">
    <property type="nucleotide sequence ID" value="NZ_ADVK01000020.1"/>
</dbReference>
<comment type="caution">
    <text evidence="2">The sequence shown here is derived from an EMBL/GenBank/DDBJ whole genome shotgun (WGS) entry which is preliminary data.</text>
</comment>
<dbReference type="Gene3D" id="1.10.10.10">
    <property type="entry name" value="Winged helix-like DNA-binding domain superfamily/Winged helix DNA-binding domain"/>
    <property type="match status" value="1"/>
</dbReference>
<dbReference type="Proteomes" id="UP000003643">
    <property type="component" value="Unassembled WGS sequence"/>
</dbReference>
<dbReference type="InterPro" id="IPR048770">
    <property type="entry name" value="SoFic-like_C"/>
</dbReference>
<reference evidence="2 3" key="1">
    <citation type="submission" date="2010-04" db="EMBL/GenBank/DDBJ databases">
        <authorList>
            <person name="Qin X."/>
            <person name="Bachman B."/>
            <person name="Battles P."/>
            <person name="Bell A."/>
            <person name="Bess C."/>
            <person name="Bickham C."/>
            <person name="Chaboub L."/>
            <person name="Chen D."/>
            <person name="Coyle M."/>
            <person name="Deiros D.R."/>
            <person name="Dinh H."/>
            <person name="Forbes L."/>
            <person name="Fowler G."/>
            <person name="Francisco L."/>
            <person name="Fu Q."/>
            <person name="Gubbala S."/>
            <person name="Hale W."/>
            <person name="Han Y."/>
            <person name="Hemphill L."/>
            <person name="Highlander S.K."/>
            <person name="Hirani K."/>
            <person name="Hogues M."/>
            <person name="Jackson L."/>
            <person name="Jakkamsetti A."/>
            <person name="Javaid M."/>
            <person name="Jiang H."/>
            <person name="Korchina V."/>
            <person name="Kovar C."/>
            <person name="Lara F."/>
            <person name="Lee S."/>
            <person name="Mata R."/>
            <person name="Mathew T."/>
            <person name="Moen C."/>
            <person name="Morales K."/>
            <person name="Munidasa M."/>
            <person name="Nazareth L."/>
            <person name="Ngo R."/>
            <person name="Nguyen L."/>
            <person name="Okwuonu G."/>
            <person name="Ongeri F."/>
            <person name="Patil S."/>
            <person name="Petrosino J."/>
            <person name="Pham C."/>
            <person name="Pham P."/>
            <person name="Pu L.-L."/>
            <person name="Puazo M."/>
            <person name="Raj R."/>
            <person name="Reid J."/>
            <person name="Rouhana J."/>
            <person name="Saada N."/>
            <person name="Shang Y."/>
            <person name="Simmons D."/>
            <person name="Thornton R."/>
            <person name="Warren J."/>
            <person name="Weissenberger G."/>
            <person name="Zhang J."/>
            <person name="Zhang L."/>
            <person name="Zhou C."/>
            <person name="Zhu D."/>
            <person name="Muzny D."/>
            <person name="Worley K."/>
            <person name="Gibbs R."/>
        </authorList>
    </citation>
    <scope>NUCLEOTIDE SEQUENCE [LARGE SCALE GENOMIC DNA]</scope>
    <source>
        <strain evidence="3">ATCC 23726 / VPI 4351</strain>
    </source>
</reference>
<dbReference type="EMBL" id="ADVK01000020">
    <property type="protein sequence ID" value="EFG95786.1"/>
    <property type="molecule type" value="Genomic_DNA"/>
</dbReference>
<dbReference type="InterPro" id="IPR036390">
    <property type="entry name" value="WH_DNA-bd_sf"/>
</dbReference>
<evidence type="ECO:0000313" key="2">
    <source>
        <dbReference type="EMBL" id="EFG95786.1"/>
    </source>
</evidence>
<protein>
    <recommendedName>
        <fullName evidence="1">Adenylyltransferase SoFic-like C-terminal domain-containing protein</fullName>
    </recommendedName>
</protein>
<dbReference type="InterPro" id="IPR036388">
    <property type="entry name" value="WH-like_DNA-bd_sf"/>
</dbReference>
<evidence type="ECO:0000259" key="1">
    <source>
        <dbReference type="Pfam" id="PF21248"/>
    </source>
</evidence>
<accession>D5RBL5</accession>
<dbReference type="Pfam" id="PF21248">
    <property type="entry name" value="SoFic-like_C"/>
    <property type="match status" value="1"/>
</dbReference>
<sequence>MKEAKEFSEIENIITTYDELYKEMVLKDKSNPNAKDLLELLFFEFYTKNEYIRTKLNISRQTVTSYLKQLEEVGILSSKKIRKEILYKNISLFKIAEN</sequence>
<gene>
    <name evidence="2" type="ORF">HMPREF0397_0600</name>
</gene>